<dbReference type="PANTHER" id="PTHR43004">
    <property type="entry name" value="TRK SYSTEM POTASSIUM UPTAKE PROTEIN"/>
    <property type="match status" value="1"/>
</dbReference>
<dbReference type="InterPro" id="IPR036188">
    <property type="entry name" value="FAD/NAD-bd_sf"/>
</dbReference>
<dbReference type="Gene3D" id="3.40.30.120">
    <property type="match status" value="1"/>
</dbReference>
<dbReference type="EMBL" id="UGOG01000001">
    <property type="protein sequence ID" value="STX61893.1"/>
    <property type="molecule type" value="Genomic_DNA"/>
</dbReference>
<evidence type="ECO:0000313" key="8">
    <source>
        <dbReference type="Proteomes" id="UP000254040"/>
    </source>
</evidence>
<evidence type="ECO:0000259" key="4">
    <source>
        <dbReference type="Pfam" id="PF01494"/>
    </source>
</evidence>
<dbReference type="InterPro" id="IPR050641">
    <property type="entry name" value="RIFMO-like"/>
</dbReference>
<feature type="domain" description="FAD-binding" evidence="4">
    <location>
        <begin position="6"/>
        <end position="340"/>
    </location>
</feature>
<dbReference type="EMBL" id="LNYN01000040">
    <property type="protein sequence ID" value="KTD31218.1"/>
    <property type="molecule type" value="Genomic_DNA"/>
</dbReference>
<keyword evidence="6" id="KW-0560">Oxidoreductase</keyword>
<dbReference type="STRING" id="39962.Lmor_2715"/>
<evidence type="ECO:0000256" key="2">
    <source>
        <dbReference type="ARBA" id="ARBA00022630"/>
    </source>
</evidence>
<evidence type="ECO:0000313" key="5">
    <source>
        <dbReference type="EMBL" id="KTD31218.1"/>
    </source>
</evidence>
<protein>
    <submittedName>
        <fullName evidence="6">FAD dependent oxidoreductase</fullName>
        <ecNumber evidence="6">1.14.13.50</ecNumber>
    </submittedName>
</protein>
<evidence type="ECO:0000256" key="1">
    <source>
        <dbReference type="ARBA" id="ARBA00001974"/>
    </source>
</evidence>
<comment type="cofactor">
    <cofactor evidence="1">
        <name>FAD</name>
        <dbReference type="ChEBI" id="CHEBI:57692"/>
    </cofactor>
</comment>
<dbReference type="PRINTS" id="PR00420">
    <property type="entry name" value="RNGMNOXGNASE"/>
</dbReference>
<dbReference type="Pfam" id="PF01494">
    <property type="entry name" value="FAD_binding_3"/>
    <property type="match status" value="1"/>
</dbReference>
<organism evidence="6 8">
    <name type="scientific">Legionella moravica</name>
    <dbReference type="NCBI Taxonomy" id="39962"/>
    <lineage>
        <taxon>Bacteria</taxon>
        <taxon>Pseudomonadati</taxon>
        <taxon>Pseudomonadota</taxon>
        <taxon>Gammaproteobacteria</taxon>
        <taxon>Legionellales</taxon>
        <taxon>Legionellaceae</taxon>
        <taxon>Legionella</taxon>
    </lineage>
</organism>
<keyword evidence="2" id="KW-0285">Flavoprotein</keyword>
<dbReference type="Proteomes" id="UP000254040">
    <property type="component" value="Unassembled WGS sequence"/>
</dbReference>
<dbReference type="SUPFAM" id="SSF51905">
    <property type="entry name" value="FAD/NAD(P)-binding domain"/>
    <property type="match status" value="1"/>
</dbReference>
<dbReference type="RefSeq" id="WP_035921687.1">
    <property type="nucleotide sequence ID" value="NZ_CAAAJG010000023.1"/>
</dbReference>
<sequence>MSQDNIDVLIVGAGPVGLFCANELTRHGLTYRIIDKKNTLSVHSKALGLHIRTLDVLEDCGLLDEVLKQGLPIEGVVFKSKGADLVSASFAAIEANRHYLIDLPQNQTEAILYQHLEQQGINVEWETELTHLIQTPEEITATIKKPNNKFELLNATWLIACDGAHSTVRKQVDAEFKGSEYKQAWWLADLLIDWSIPETHMTIYISDRGPLACFPMGNKRYRLVLTAPQESTNEPTLGDIIHEFRLRSSDPATLSNPVWISQFNIHHRQIQEYRYDRIFFAGDAAHIHSPMGGQGLNTGIQDIYNLAWKLALVNKGKAKPELLDSYHEERFPVGREVIKTTDKMTRLMLITNPVLMKLRNVFIRVMSSINPIMKYMTKNIAELAISYAQSPIVHQSGSARRLSAGDYLPAFQLIHNETQQTMSSTAITQGVLHHVFLFEGLKKRKITQLMQTAINLAHKYPHSLKVHWVSTKKSVQSNDSVTFWIDEQQRVHQHFGLKKPSLILVRPDKYIGFFQKPININKLLEEFYLIS</sequence>
<dbReference type="Proteomes" id="UP000054985">
    <property type="component" value="Unassembled WGS sequence"/>
</dbReference>
<gene>
    <name evidence="6" type="primary">pcpB</name>
    <name evidence="5" type="ORF">Lmor_2715</name>
    <name evidence="6" type="ORF">NCTC12239_00811</name>
</gene>
<dbReference type="GO" id="GO:0071949">
    <property type="term" value="F:FAD binding"/>
    <property type="evidence" value="ECO:0007669"/>
    <property type="project" value="InterPro"/>
</dbReference>
<reference evidence="6 8" key="2">
    <citation type="submission" date="2018-06" db="EMBL/GenBank/DDBJ databases">
        <authorList>
            <consortium name="Pathogen Informatics"/>
            <person name="Doyle S."/>
        </authorList>
    </citation>
    <scope>NUCLEOTIDE SEQUENCE [LARGE SCALE GENOMIC DNA]</scope>
    <source>
        <strain evidence="6 8">NCTC12239</strain>
    </source>
</reference>
<dbReference type="Gene3D" id="3.30.70.2450">
    <property type="match status" value="1"/>
</dbReference>
<proteinExistence type="predicted"/>
<name>A0A378JTC1_9GAMM</name>
<reference evidence="5 7" key="1">
    <citation type="submission" date="2015-11" db="EMBL/GenBank/DDBJ databases">
        <title>Genomic analysis of 38 Legionella species identifies large and diverse effector repertoires.</title>
        <authorList>
            <person name="Burstein D."/>
            <person name="Amaro F."/>
            <person name="Zusman T."/>
            <person name="Lifshitz Z."/>
            <person name="Cohen O."/>
            <person name="Gilbert J.A."/>
            <person name="Pupko T."/>
            <person name="Shuman H.A."/>
            <person name="Segal G."/>
        </authorList>
    </citation>
    <scope>NUCLEOTIDE SEQUENCE [LARGE SCALE GENOMIC DNA]</scope>
    <source>
        <strain evidence="5 7">ATCC 43877</strain>
    </source>
</reference>
<accession>A0A378JTC1</accession>
<dbReference type="Gene3D" id="3.50.50.60">
    <property type="entry name" value="FAD/NAD(P)-binding domain"/>
    <property type="match status" value="1"/>
</dbReference>
<keyword evidence="7" id="KW-1185">Reference proteome</keyword>
<dbReference type="AlphaFoldDB" id="A0A378JTC1"/>
<dbReference type="PANTHER" id="PTHR43004:SF19">
    <property type="entry name" value="BINDING MONOOXYGENASE, PUTATIVE (JCVI)-RELATED"/>
    <property type="match status" value="1"/>
</dbReference>
<evidence type="ECO:0000256" key="3">
    <source>
        <dbReference type="ARBA" id="ARBA00022827"/>
    </source>
</evidence>
<dbReference type="InterPro" id="IPR002938">
    <property type="entry name" value="FAD-bd"/>
</dbReference>
<evidence type="ECO:0000313" key="7">
    <source>
        <dbReference type="Proteomes" id="UP000054985"/>
    </source>
</evidence>
<keyword evidence="3" id="KW-0274">FAD</keyword>
<evidence type="ECO:0000313" key="6">
    <source>
        <dbReference type="EMBL" id="STX61893.1"/>
    </source>
</evidence>
<dbReference type="EC" id="1.14.13.50" evidence="6"/>
<dbReference type="GO" id="GO:0018677">
    <property type="term" value="F:pentachlorophenol monooxygenase activity"/>
    <property type="evidence" value="ECO:0007669"/>
    <property type="project" value="UniProtKB-EC"/>
</dbReference>